<dbReference type="PANTHER" id="PTHR43283">
    <property type="entry name" value="BETA-LACTAMASE-RELATED"/>
    <property type="match status" value="1"/>
</dbReference>
<accession>A0A0M0LL46</accession>
<dbReference type="InterPro" id="IPR001466">
    <property type="entry name" value="Beta-lactam-related"/>
</dbReference>
<proteinExistence type="predicted"/>
<name>A0A0M0LL46_9BACL</name>
<dbReference type="InterPro" id="IPR050789">
    <property type="entry name" value="Diverse_Enzym_Activities"/>
</dbReference>
<dbReference type="GeneID" id="301135461"/>
<dbReference type="OrthoDB" id="2356735at2"/>
<keyword evidence="3" id="KW-1185">Reference proteome</keyword>
<dbReference type="Pfam" id="PF00144">
    <property type="entry name" value="Beta-lactamase"/>
    <property type="match status" value="1"/>
</dbReference>
<dbReference type="Gene3D" id="3.40.710.10">
    <property type="entry name" value="DD-peptidase/beta-lactamase superfamily"/>
    <property type="match status" value="1"/>
</dbReference>
<gene>
    <name evidence="2" type="ORF">AMD00_05000</name>
</gene>
<dbReference type="Proteomes" id="UP000036867">
    <property type="component" value="Unassembled WGS sequence"/>
</dbReference>
<dbReference type="InterPro" id="IPR012338">
    <property type="entry name" value="Beta-lactam/transpept-like"/>
</dbReference>
<feature type="domain" description="Beta-lactamase-related" evidence="1">
    <location>
        <begin position="19"/>
        <end position="310"/>
    </location>
</feature>
<protein>
    <recommendedName>
        <fullName evidence="1">Beta-lactamase-related domain-containing protein</fullName>
    </recommendedName>
</protein>
<organism evidence="2 3">
    <name type="scientific">Viridibacillus arvi</name>
    <dbReference type="NCBI Taxonomy" id="263475"/>
    <lineage>
        <taxon>Bacteria</taxon>
        <taxon>Bacillati</taxon>
        <taxon>Bacillota</taxon>
        <taxon>Bacilli</taxon>
        <taxon>Bacillales</taxon>
        <taxon>Caryophanaceae</taxon>
        <taxon>Viridibacillus</taxon>
    </lineage>
</organism>
<dbReference type="SUPFAM" id="SSF56601">
    <property type="entry name" value="beta-lactamase/transpeptidase-like"/>
    <property type="match status" value="1"/>
</dbReference>
<dbReference type="RefSeq" id="WP_053415964.1">
    <property type="nucleotide sequence ID" value="NZ_LILB01000001.1"/>
</dbReference>
<comment type="caution">
    <text evidence="2">The sequence shown here is derived from an EMBL/GenBank/DDBJ whole genome shotgun (WGS) entry which is preliminary data.</text>
</comment>
<dbReference type="AlphaFoldDB" id="A0A0M0LL46"/>
<sequence length="331" mass="36975">MNQFTLVWENVLNTFHQVDASGAALMIMKEGQVVAESYTGFQSNAFGARAIQKDTLFHLASVRKTFIGFAAAYLIQEGVIQSLEQEIAPIFPEMDSGILEGVSIRHLITHTHGLRLVNGELEKEFPAGTSWAYRNIGVDLLSEIIKKSSGRTIANIVETEVLAPLGLTEIGWYGELDSRHVEVIRKENDPHWYTSNNVDGSQMNMFASVRDLARWGALHLTNVKVDGKQLIPLEIFEYCTAVQSPNTLPLDYPRNGFFWFVQGASCDRTEIGEEVSNDAYQILGYTNVTLLVIPEHKIVAVRAFNNFGSSVGYDYLKDVRGFGNCVMECLR</sequence>
<dbReference type="STRING" id="263475.AMD00_05000"/>
<dbReference type="EMBL" id="LILB01000001">
    <property type="protein sequence ID" value="KOO51800.1"/>
    <property type="molecule type" value="Genomic_DNA"/>
</dbReference>
<reference evidence="3" key="1">
    <citation type="submission" date="2015-08" db="EMBL/GenBank/DDBJ databases">
        <title>Fjat-10028 dsm 16317.</title>
        <authorList>
            <person name="Liu B."/>
            <person name="Wang J."/>
            <person name="Zhu Y."/>
            <person name="Liu G."/>
            <person name="Chen Q."/>
            <person name="Chen Z."/>
            <person name="Lan J."/>
            <person name="Che J."/>
            <person name="Ge C."/>
            <person name="Shi H."/>
            <person name="Pan Z."/>
            <person name="Liu X."/>
        </authorList>
    </citation>
    <scope>NUCLEOTIDE SEQUENCE [LARGE SCALE GENOMIC DNA]</scope>
    <source>
        <strain evidence="3">DSM 16317</strain>
    </source>
</reference>
<evidence type="ECO:0000313" key="3">
    <source>
        <dbReference type="Proteomes" id="UP000036867"/>
    </source>
</evidence>
<dbReference type="PANTHER" id="PTHR43283:SF7">
    <property type="entry name" value="BETA-LACTAMASE-RELATED DOMAIN-CONTAINING PROTEIN"/>
    <property type="match status" value="1"/>
</dbReference>
<evidence type="ECO:0000259" key="1">
    <source>
        <dbReference type="Pfam" id="PF00144"/>
    </source>
</evidence>
<evidence type="ECO:0000313" key="2">
    <source>
        <dbReference type="EMBL" id="KOO51800.1"/>
    </source>
</evidence>